<keyword evidence="1" id="KW-0472">Membrane</keyword>
<keyword evidence="1" id="KW-0812">Transmembrane</keyword>
<dbReference type="RefSeq" id="WP_011753054.1">
    <property type="nucleotide sequence ID" value="NC_008698.1"/>
</dbReference>
<keyword evidence="1" id="KW-1133">Transmembrane helix</keyword>
<dbReference type="GeneID" id="4600675"/>
<name>A1S009_THEPD</name>
<dbReference type="EnsemblBacteria" id="ABL78789">
    <property type="protein sequence ID" value="ABL78789"/>
    <property type="gene ID" value="Tpen_1392"/>
</dbReference>
<dbReference type="AlphaFoldDB" id="A1S009"/>
<reference evidence="3" key="1">
    <citation type="journal article" date="2008" name="J. Bacteriol.">
        <title>Genome sequence of Thermofilum pendens reveals an exceptional loss of biosynthetic pathways without genome reduction.</title>
        <authorList>
            <person name="Anderson I."/>
            <person name="Rodriguez J."/>
            <person name="Susanti D."/>
            <person name="Porat I."/>
            <person name="Reich C."/>
            <person name="Ulrich L.E."/>
            <person name="Elkins J.G."/>
            <person name="Mavromatis K."/>
            <person name="Lykidis A."/>
            <person name="Kim E."/>
            <person name="Thompson L.S."/>
            <person name="Nolan M."/>
            <person name="Land M."/>
            <person name="Copeland A."/>
            <person name="Lapidus A."/>
            <person name="Lucas S."/>
            <person name="Detter C."/>
            <person name="Zhulin I.B."/>
            <person name="Olsen G.J."/>
            <person name="Whitman W."/>
            <person name="Mukhopadhyay B."/>
            <person name="Bristow J."/>
            <person name="Kyrpides N."/>
        </authorList>
    </citation>
    <scope>NUCLEOTIDE SEQUENCE [LARGE SCALE GENOMIC DNA]</scope>
    <source>
        <strain evidence="3">DSM 2475 / Hrk 5</strain>
    </source>
</reference>
<proteinExistence type="predicted"/>
<sequence length="133" mass="14738">MEAGASGSQQPQQGRKRPLGVTILAYLYLFSGIFVLGMVQAMMAENLPAETFLAWLLYGVALMATGVGFMYGMKWAWWLAVVNQSLSALIMLVLTVINDPIWLFGLFISLVVLYYVLRPHVKEFFGVEAGPSK</sequence>
<feature type="transmembrane region" description="Helical" evidence="1">
    <location>
        <begin position="52"/>
        <end position="71"/>
    </location>
</feature>
<dbReference type="STRING" id="368408.Tpen_1392"/>
<dbReference type="HOGENOM" id="CLU_119855_0_0_2"/>
<organism evidence="2 3">
    <name type="scientific">Thermofilum pendens (strain DSM 2475 / Hrk 5)</name>
    <dbReference type="NCBI Taxonomy" id="368408"/>
    <lineage>
        <taxon>Archaea</taxon>
        <taxon>Thermoproteota</taxon>
        <taxon>Thermoprotei</taxon>
        <taxon>Thermofilales</taxon>
        <taxon>Thermofilaceae</taxon>
        <taxon>Thermofilum</taxon>
    </lineage>
</organism>
<evidence type="ECO:0000256" key="1">
    <source>
        <dbReference type="SAM" id="Phobius"/>
    </source>
</evidence>
<feature type="transmembrane region" description="Helical" evidence="1">
    <location>
        <begin position="76"/>
        <end position="94"/>
    </location>
</feature>
<evidence type="ECO:0000313" key="3">
    <source>
        <dbReference type="Proteomes" id="UP000000641"/>
    </source>
</evidence>
<feature type="transmembrane region" description="Helical" evidence="1">
    <location>
        <begin position="21"/>
        <end position="40"/>
    </location>
</feature>
<accession>A1S009</accession>
<dbReference type="EMBL" id="CP000505">
    <property type="protein sequence ID" value="ABL78789.1"/>
    <property type="molecule type" value="Genomic_DNA"/>
</dbReference>
<dbReference type="Proteomes" id="UP000000641">
    <property type="component" value="Chromosome"/>
</dbReference>
<protein>
    <recommendedName>
        <fullName evidence="4">DUF2127 domain-containing protein</fullName>
    </recommendedName>
</protein>
<dbReference type="KEGG" id="tpe:Tpen_1392"/>
<evidence type="ECO:0008006" key="4">
    <source>
        <dbReference type="Google" id="ProtNLM"/>
    </source>
</evidence>
<feature type="transmembrane region" description="Helical" evidence="1">
    <location>
        <begin position="100"/>
        <end position="117"/>
    </location>
</feature>
<gene>
    <name evidence="2" type="ordered locus">Tpen_1392</name>
</gene>
<evidence type="ECO:0000313" key="2">
    <source>
        <dbReference type="EMBL" id="ABL78789.1"/>
    </source>
</evidence>
<keyword evidence="3" id="KW-1185">Reference proteome</keyword>
<dbReference type="eggNOG" id="arCOG09752">
    <property type="taxonomic scope" value="Archaea"/>
</dbReference>
<dbReference type="OrthoDB" id="12278at2157"/>